<protein>
    <submittedName>
        <fullName evidence="1">Uncharacterized protein</fullName>
    </submittedName>
</protein>
<sequence>MRLGQVDQAIALLTGMPAGDADASGKYPEGRVNRRVAARLAELFEIRKSIFWQAKVTAKKKNVEE</sequence>
<dbReference type="RefSeq" id="WP_009205174.1">
    <property type="nucleotide sequence ID" value="NC_022357.1"/>
</dbReference>
<dbReference type="eggNOG" id="COG1067">
    <property type="taxonomic scope" value="Bacteria"/>
</dbReference>
<dbReference type="STRING" id="1163617.SCD_n02168"/>
<dbReference type="KEGG" id="sdr:SCD_n02168"/>
<accession>S6B631</accession>
<dbReference type="Proteomes" id="UP000015559">
    <property type="component" value="Chromosome"/>
</dbReference>
<evidence type="ECO:0000313" key="2">
    <source>
        <dbReference type="Proteomes" id="UP000015559"/>
    </source>
</evidence>
<name>S6B631_SULDS</name>
<evidence type="ECO:0000313" key="1">
    <source>
        <dbReference type="EMBL" id="BAN35977.1"/>
    </source>
</evidence>
<dbReference type="AlphaFoldDB" id="S6B631"/>
<dbReference type="HOGENOM" id="CLU_2848210_0_0_4"/>
<gene>
    <name evidence="1" type="ORF">SCD_n02168</name>
</gene>
<organism evidence="1 2">
    <name type="scientific">Sulfuricella denitrificans (strain DSM 22764 / NBRC 105220 / skB26)</name>
    <dbReference type="NCBI Taxonomy" id="1163617"/>
    <lineage>
        <taxon>Bacteria</taxon>
        <taxon>Pseudomonadati</taxon>
        <taxon>Pseudomonadota</taxon>
        <taxon>Betaproteobacteria</taxon>
        <taxon>Nitrosomonadales</taxon>
        <taxon>Sulfuricellaceae</taxon>
        <taxon>Sulfuricella</taxon>
    </lineage>
</organism>
<reference evidence="1 2" key="1">
    <citation type="journal article" date="2012" name="Appl. Environ. Microbiol.">
        <title>Draft genome sequence of a psychrotolerant sulfur-oxidizing bacterium, Sulfuricella denitrificans skB26, and proteomic insights into cold adaptation.</title>
        <authorList>
            <person name="Watanabe T."/>
            <person name="Kojima H."/>
            <person name="Fukui M."/>
        </authorList>
    </citation>
    <scope>NUCLEOTIDE SEQUENCE [LARGE SCALE GENOMIC DNA]</scope>
    <source>
        <strain evidence="2">skB26</strain>
    </source>
</reference>
<proteinExistence type="predicted"/>
<keyword evidence="2" id="KW-1185">Reference proteome</keyword>
<dbReference type="EMBL" id="AP013066">
    <property type="protein sequence ID" value="BAN35977.1"/>
    <property type="molecule type" value="Genomic_DNA"/>
</dbReference>